<dbReference type="InterPro" id="IPR018269">
    <property type="entry name" value="Ribosomal_uS13_CS"/>
</dbReference>
<proteinExistence type="inferred from homology"/>
<feature type="non-terminal residue" evidence="8">
    <location>
        <position position="1"/>
    </location>
</feature>
<dbReference type="Proteomes" id="UP000789759">
    <property type="component" value="Unassembled WGS sequence"/>
</dbReference>
<evidence type="ECO:0000256" key="6">
    <source>
        <dbReference type="ARBA" id="ARBA00037226"/>
    </source>
</evidence>
<dbReference type="Gene3D" id="1.10.8.50">
    <property type="match status" value="1"/>
</dbReference>
<dbReference type="Pfam" id="PF00416">
    <property type="entry name" value="Ribosomal_S13"/>
    <property type="match status" value="1"/>
</dbReference>
<evidence type="ECO:0000256" key="5">
    <source>
        <dbReference type="ARBA" id="ARBA00023274"/>
    </source>
</evidence>
<dbReference type="OrthoDB" id="525520at2759"/>
<evidence type="ECO:0000256" key="2">
    <source>
        <dbReference type="ARBA" id="ARBA00008080"/>
    </source>
</evidence>
<dbReference type="GO" id="GO:0006412">
    <property type="term" value="P:translation"/>
    <property type="evidence" value="ECO:0007669"/>
    <property type="project" value="InterPro"/>
</dbReference>
<accession>A0A9N9K5Q3</accession>
<dbReference type="SUPFAM" id="SSF46946">
    <property type="entry name" value="S13-like H2TH domain"/>
    <property type="match status" value="1"/>
</dbReference>
<gene>
    <name evidence="8" type="ORF">CPELLU_LOCUS18877</name>
</gene>
<comment type="similarity">
    <text evidence="2">Belongs to the universal ribosomal protein uS13 family.</text>
</comment>
<dbReference type="AlphaFoldDB" id="A0A9N9K5Q3"/>
<dbReference type="EMBL" id="CAJVQA010040523">
    <property type="protein sequence ID" value="CAG8813120.1"/>
    <property type="molecule type" value="Genomic_DNA"/>
</dbReference>
<evidence type="ECO:0000256" key="7">
    <source>
        <dbReference type="ARBA" id="ARBA00040757"/>
    </source>
</evidence>
<dbReference type="PANTHER" id="PTHR10871:SF1">
    <property type="entry name" value="SMALL RIBOSOMAL SUBUNIT PROTEIN US13M"/>
    <property type="match status" value="1"/>
</dbReference>
<dbReference type="InterPro" id="IPR027437">
    <property type="entry name" value="Rbsml_uS13_C"/>
</dbReference>
<keyword evidence="9" id="KW-1185">Reference proteome</keyword>
<protein>
    <recommendedName>
        <fullName evidence="7">Small ribosomal subunit protein uS13m</fullName>
    </recommendedName>
</protein>
<dbReference type="PROSITE" id="PS50159">
    <property type="entry name" value="RIBOSOMAL_S13_2"/>
    <property type="match status" value="1"/>
</dbReference>
<comment type="subcellular location">
    <subcellularLocation>
        <location evidence="1">Mitochondrion</location>
    </subcellularLocation>
</comment>
<comment type="function">
    <text evidence="6">Component of the mitochondrial ribosome (mitoribosome), a dedicated translation machinery responsible for the synthesis of mitochondrial genome-encoded proteins, including at least some of the essential transmembrane subunits of the mitochondrial respiratory chain. The mitoribosomes are attached to the mitochondrial inner membrane and translation products are cotranslationally integrated into the membrane.</text>
</comment>
<dbReference type="FunFam" id="4.10.910.10:FF:000004">
    <property type="entry name" value="Small subunit ribosomal protein S13"/>
    <property type="match status" value="1"/>
</dbReference>
<dbReference type="PROSITE" id="PS00646">
    <property type="entry name" value="RIBOSOMAL_S13_1"/>
    <property type="match status" value="1"/>
</dbReference>
<dbReference type="GO" id="GO:0003723">
    <property type="term" value="F:RNA binding"/>
    <property type="evidence" value="ECO:0007669"/>
    <property type="project" value="InterPro"/>
</dbReference>
<evidence type="ECO:0000313" key="8">
    <source>
        <dbReference type="EMBL" id="CAG8813120.1"/>
    </source>
</evidence>
<comment type="caution">
    <text evidence="8">The sequence shown here is derived from an EMBL/GenBank/DDBJ whole genome shotgun (WGS) entry which is preliminary data.</text>
</comment>
<organism evidence="8 9">
    <name type="scientific">Cetraspora pellucida</name>
    <dbReference type="NCBI Taxonomy" id="1433469"/>
    <lineage>
        <taxon>Eukaryota</taxon>
        <taxon>Fungi</taxon>
        <taxon>Fungi incertae sedis</taxon>
        <taxon>Mucoromycota</taxon>
        <taxon>Glomeromycotina</taxon>
        <taxon>Glomeromycetes</taxon>
        <taxon>Diversisporales</taxon>
        <taxon>Gigasporaceae</taxon>
        <taxon>Cetraspora</taxon>
    </lineage>
</organism>
<keyword evidence="5" id="KW-0687">Ribonucleoprotein</keyword>
<keyword evidence="4" id="KW-0496">Mitochondrion</keyword>
<dbReference type="InterPro" id="IPR001892">
    <property type="entry name" value="Ribosomal_uS13"/>
</dbReference>
<sequence length="131" mass="15237">HKTAQRICSKFSIHKTCRLHELSELQIQQISLELSNMKIETDLKREVINNIMHHRSIGTYKGKRHVMGYPVRGQRTKTNARTARKLNGRWIKKEGFSTLANSSNGVQLSNPTFISLPFFAQSRLFERLFPR</sequence>
<evidence type="ECO:0000256" key="1">
    <source>
        <dbReference type="ARBA" id="ARBA00004173"/>
    </source>
</evidence>
<evidence type="ECO:0000313" key="9">
    <source>
        <dbReference type="Proteomes" id="UP000789759"/>
    </source>
</evidence>
<reference evidence="8" key="1">
    <citation type="submission" date="2021-06" db="EMBL/GenBank/DDBJ databases">
        <authorList>
            <person name="Kallberg Y."/>
            <person name="Tangrot J."/>
            <person name="Rosling A."/>
        </authorList>
    </citation>
    <scope>NUCLEOTIDE SEQUENCE</scope>
    <source>
        <strain evidence="8">FL966</strain>
    </source>
</reference>
<dbReference type="GO" id="GO:0005739">
    <property type="term" value="C:mitochondrion"/>
    <property type="evidence" value="ECO:0007669"/>
    <property type="project" value="UniProtKB-SubCell"/>
</dbReference>
<dbReference type="InterPro" id="IPR010979">
    <property type="entry name" value="Ribosomal_uS13-like_H2TH"/>
</dbReference>
<name>A0A9N9K5Q3_9GLOM</name>
<evidence type="ECO:0000256" key="4">
    <source>
        <dbReference type="ARBA" id="ARBA00023128"/>
    </source>
</evidence>
<dbReference type="PANTHER" id="PTHR10871">
    <property type="entry name" value="30S RIBOSOMAL PROTEIN S13/40S RIBOSOMAL PROTEIN S18"/>
    <property type="match status" value="1"/>
</dbReference>
<keyword evidence="3" id="KW-0689">Ribosomal protein</keyword>
<dbReference type="GO" id="GO:0003735">
    <property type="term" value="F:structural constituent of ribosome"/>
    <property type="evidence" value="ECO:0007669"/>
    <property type="project" value="InterPro"/>
</dbReference>
<dbReference type="GO" id="GO:0015935">
    <property type="term" value="C:small ribosomal subunit"/>
    <property type="evidence" value="ECO:0007669"/>
    <property type="project" value="TreeGrafter"/>
</dbReference>
<evidence type="ECO:0000256" key="3">
    <source>
        <dbReference type="ARBA" id="ARBA00022980"/>
    </source>
</evidence>
<dbReference type="Gene3D" id="4.10.910.10">
    <property type="entry name" value="30s ribosomal protein s13, domain 2"/>
    <property type="match status" value="1"/>
</dbReference>